<dbReference type="SUPFAM" id="SSF52374">
    <property type="entry name" value="Nucleotidylyl transferase"/>
    <property type="match status" value="1"/>
</dbReference>
<dbReference type="InterPro" id="IPR014729">
    <property type="entry name" value="Rossmann-like_a/b/a_fold"/>
</dbReference>
<dbReference type="EMBL" id="CP002456">
    <property type="protein sequence ID" value="ADU91802.1"/>
    <property type="molecule type" value="Genomic_DNA"/>
</dbReference>
<dbReference type="Pfam" id="PF01467">
    <property type="entry name" value="CTP_transf_like"/>
    <property type="match status" value="1"/>
</dbReference>
<evidence type="ECO:0000313" key="4">
    <source>
        <dbReference type="EMBL" id="ADU91802.1"/>
    </source>
</evidence>
<protein>
    <submittedName>
        <fullName evidence="4">Cytidyltransferase-related domain protein</fullName>
    </submittedName>
</protein>
<evidence type="ECO:0000256" key="1">
    <source>
        <dbReference type="ARBA" id="ARBA00022679"/>
    </source>
</evidence>
<dbReference type="GO" id="GO:0016779">
    <property type="term" value="F:nucleotidyltransferase activity"/>
    <property type="evidence" value="ECO:0007669"/>
    <property type="project" value="UniProtKB-KW"/>
</dbReference>
<dbReference type="AlphaFoldDB" id="A0A654KHC4"/>
<reference evidence="4 5" key="1">
    <citation type="journal article" date="2011" name="J. Bacteriol.">
        <title>Genome sequence of Taylorella equigenitalis MCE9, the causative agent of contagious equine metritis.</title>
        <authorList>
            <person name="Hebert L."/>
            <person name="Moumen B."/>
            <person name="Duquesne F."/>
            <person name="Breuil M.F."/>
            <person name="Laugier C."/>
            <person name="Batto J.M."/>
            <person name="Renault P."/>
            <person name="Petry S."/>
        </authorList>
    </citation>
    <scope>NUCLEOTIDE SEQUENCE [LARGE SCALE GENOMIC DNA]</scope>
    <source>
        <strain evidence="4 5">MCE9</strain>
    </source>
</reference>
<proteinExistence type="predicted"/>
<dbReference type="InterPro" id="IPR004821">
    <property type="entry name" value="Cyt_trans-like"/>
</dbReference>
<name>A0A654KHC4_TAYEM</name>
<dbReference type="KEGG" id="teq:TEQUI_0864"/>
<dbReference type="InterPro" id="IPR050385">
    <property type="entry name" value="Archaeal_FAD_synthase"/>
</dbReference>
<dbReference type="PANTHER" id="PTHR43793">
    <property type="entry name" value="FAD SYNTHASE"/>
    <property type="match status" value="1"/>
</dbReference>
<sequence length="158" mass="17795">MPGFEKKILPPHELSKRLKTFSKVVFTNGVFDILHRGHVSYLADTKERFGGVLVVALNSDASVRLLNKGDARPYNSLSDRMAMIAALESVDFVTHFEESTPYNLIELLRPNVIVKGGDYDMSKLPETELVKSWGGQAYAIKFEYDRSTTKLVEKIKSN</sequence>
<evidence type="ECO:0000256" key="2">
    <source>
        <dbReference type="ARBA" id="ARBA00022695"/>
    </source>
</evidence>
<organism evidence="4 5">
    <name type="scientific">Taylorella equigenitalis (strain MCE9)</name>
    <dbReference type="NCBI Taxonomy" id="937774"/>
    <lineage>
        <taxon>Bacteria</taxon>
        <taxon>Pseudomonadati</taxon>
        <taxon>Pseudomonadota</taxon>
        <taxon>Betaproteobacteria</taxon>
        <taxon>Burkholderiales</taxon>
        <taxon>Alcaligenaceae</taxon>
        <taxon>Taylorella</taxon>
    </lineage>
</organism>
<keyword evidence="1 4" id="KW-0808">Transferase</keyword>
<accession>A0A654KHC4</accession>
<evidence type="ECO:0000259" key="3">
    <source>
        <dbReference type="Pfam" id="PF01467"/>
    </source>
</evidence>
<dbReference type="NCBIfam" id="TIGR00125">
    <property type="entry name" value="cyt_tran_rel"/>
    <property type="match status" value="1"/>
</dbReference>
<feature type="domain" description="Cytidyltransferase-like" evidence="3">
    <location>
        <begin position="26"/>
        <end position="123"/>
    </location>
</feature>
<gene>
    <name evidence="4" type="ordered locus">TEQUI_0864</name>
</gene>
<evidence type="ECO:0000313" key="5">
    <source>
        <dbReference type="Proteomes" id="UP000007472"/>
    </source>
</evidence>
<dbReference type="Gene3D" id="3.40.50.620">
    <property type="entry name" value="HUPs"/>
    <property type="match status" value="1"/>
</dbReference>
<keyword evidence="2" id="KW-0548">Nucleotidyltransferase</keyword>
<dbReference type="PANTHER" id="PTHR43793:SF2">
    <property type="entry name" value="BIFUNCTIONAL PROTEIN HLDE"/>
    <property type="match status" value="1"/>
</dbReference>
<dbReference type="Proteomes" id="UP000007472">
    <property type="component" value="Chromosome"/>
</dbReference>